<evidence type="ECO:0000259" key="7">
    <source>
        <dbReference type="Pfam" id="PF00689"/>
    </source>
</evidence>
<dbReference type="Pfam" id="PF00689">
    <property type="entry name" value="Cation_ATPase_C"/>
    <property type="match status" value="1"/>
</dbReference>
<evidence type="ECO:0000256" key="3">
    <source>
        <dbReference type="ARBA" id="ARBA00022842"/>
    </source>
</evidence>
<dbReference type="Gene3D" id="1.20.1110.10">
    <property type="entry name" value="Calcium-transporting ATPase, transmembrane domain"/>
    <property type="match status" value="1"/>
</dbReference>
<reference evidence="9" key="1">
    <citation type="submission" date="2022-11" db="UniProtKB">
        <authorList>
            <consortium name="WormBaseParasite"/>
        </authorList>
    </citation>
    <scope>IDENTIFICATION</scope>
</reference>
<evidence type="ECO:0000256" key="2">
    <source>
        <dbReference type="ARBA" id="ARBA00022723"/>
    </source>
</evidence>
<comment type="subcellular location">
    <subcellularLocation>
        <location evidence="1">Endomembrane system</location>
        <topology evidence="1">Multi-pass membrane protein</topology>
    </subcellularLocation>
</comment>
<dbReference type="GO" id="GO:0005388">
    <property type="term" value="F:P-type calcium transporter activity"/>
    <property type="evidence" value="ECO:0007669"/>
    <property type="project" value="TreeGrafter"/>
</dbReference>
<feature type="transmembrane region" description="Helical" evidence="5">
    <location>
        <begin position="83"/>
        <end position="100"/>
    </location>
</feature>
<dbReference type="InterPro" id="IPR006068">
    <property type="entry name" value="ATPase_P-typ_cation-transptr_C"/>
</dbReference>
<name>A0A915IUM3_ROMCU</name>
<dbReference type="AlphaFoldDB" id="A0A915IUM3"/>
<dbReference type="GO" id="GO:0051480">
    <property type="term" value="P:regulation of cytosolic calcium ion concentration"/>
    <property type="evidence" value="ECO:0007669"/>
    <property type="project" value="TreeGrafter"/>
</dbReference>
<feature type="chain" id="PRO_5037126122" evidence="6">
    <location>
        <begin position="18"/>
        <end position="300"/>
    </location>
</feature>
<keyword evidence="6" id="KW-0732">Signal</keyword>
<keyword evidence="2" id="KW-0479">Metal-binding</keyword>
<feature type="transmembrane region" description="Helical" evidence="5">
    <location>
        <begin position="120"/>
        <end position="140"/>
    </location>
</feature>
<keyword evidence="3" id="KW-0460">Magnesium</keyword>
<evidence type="ECO:0000256" key="5">
    <source>
        <dbReference type="SAM" id="Phobius"/>
    </source>
</evidence>
<evidence type="ECO:0000313" key="8">
    <source>
        <dbReference type="Proteomes" id="UP000887565"/>
    </source>
</evidence>
<keyword evidence="5" id="KW-1133">Transmembrane helix</keyword>
<feature type="compositionally biased region" description="Low complexity" evidence="4">
    <location>
        <begin position="258"/>
        <end position="269"/>
    </location>
</feature>
<evidence type="ECO:0000256" key="1">
    <source>
        <dbReference type="ARBA" id="ARBA00004127"/>
    </source>
</evidence>
<dbReference type="SUPFAM" id="SSF81665">
    <property type="entry name" value="Calcium ATPase, transmembrane domain M"/>
    <property type="match status" value="1"/>
</dbReference>
<feature type="region of interest" description="Disordered" evidence="4">
    <location>
        <begin position="255"/>
        <end position="300"/>
    </location>
</feature>
<keyword evidence="8" id="KW-1185">Reference proteome</keyword>
<dbReference type="WBParaSite" id="nRc.2.0.1.t17517-RA">
    <property type="protein sequence ID" value="nRc.2.0.1.t17517-RA"/>
    <property type="gene ID" value="nRc.2.0.1.g17517"/>
</dbReference>
<accession>A0A915IUM3</accession>
<dbReference type="InterPro" id="IPR023298">
    <property type="entry name" value="ATPase_P-typ_TM_dom_sf"/>
</dbReference>
<evidence type="ECO:0000313" key="9">
    <source>
        <dbReference type="WBParaSite" id="nRc.2.0.1.t17517-RA"/>
    </source>
</evidence>
<dbReference type="PANTHER" id="PTHR24093">
    <property type="entry name" value="CATION TRANSPORTING ATPASE"/>
    <property type="match status" value="1"/>
</dbReference>
<feature type="transmembrane region" description="Helical" evidence="5">
    <location>
        <begin position="46"/>
        <end position="63"/>
    </location>
</feature>
<keyword evidence="5" id="KW-0812">Transmembrane</keyword>
<sequence length="300" mass="33648">MLWVNLIMDSLAALALATELPTDDLLNRKPYGRKKPIISRNMMKNILGHAVYQMVIVFSILYYGDKAFDVDSGIGKRGQATQHFTIIFNVFVVMTLFNMFNARKIHGERNVFSRLHTNPLFCLIWIVCFIAQILLVQFGGLAFSTESLTFNQWMWCLFFGFGQLLWNQILCSIPSSSLPKNMAVGAGDIKEIPLVGFEPFEPDPLVTPCMDRTANGLWSWSVNRVALKMEVVRAFKDSNESTPVRFVVDSSNKHNLDASSNGGSRSNSAMQRLHALASQRHSSSAQVQAPPVDSDSVHRE</sequence>
<organism evidence="8 9">
    <name type="scientific">Romanomermis culicivorax</name>
    <name type="common">Nematode worm</name>
    <dbReference type="NCBI Taxonomy" id="13658"/>
    <lineage>
        <taxon>Eukaryota</taxon>
        <taxon>Metazoa</taxon>
        <taxon>Ecdysozoa</taxon>
        <taxon>Nematoda</taxon>
        <taxon>Enoplea</taxon>
        <taxon>Dorylaimia</taxon>
        <taxon>Mermithida</taxon>
        <taxon>Mermithoidea</taxon>
        <taxon>Mermithidae</taxon>
        <taxon>Romanomermis</taxon>
    </lineage>
</organism>
<keyword evidence="5" id="KW-0472">Membrane</keyword>
<feature type="domain" description="Cation-transporting P-type ATPase C-terminal" evidence="7">
    <location>
        <begin position="1"/>
        <end position="170"/>
    </location>
</feature>
<protein>
    <submittedName>
        <fullName evidence="9">Cation-transporting P-type ATPase C-terminal domain-containing protein</fullName>
    </submittedName>
</protein>
<dbReference type="GO" id="GO:0012505">
    <property type="term" value="C:endomembrane system"/>
    <property type="evidence" value="ECO:0007669"/>
    <property type="project" value="UniProtKB-SubCell"/>
</dbReference>
<proteinExistence type="predicted"/>
<dbReference type="PANTHER" id="PTHR24093:SF369">
    <property type="entry name" value="CALCIUM-TRANSPORTING ATPASE"/>
    <property type="match status" value="1"/>
</dbReference>
<dbReference type="Proteomes" id="UP000887565">
    <property type="component" value="Unplaced"/>
</dbReference>
<evidence type="ECO:0000256" key="4">
    <source>
        <dbReference type="SAM" id="MobiDB-lite"/>
    </source>
</evidence>
<dbReference type="GO" id="GO:0046872">
    <property type="term" value="F:metal ion binding"/>
    <property type="evidence" value="ECO:0007669"/>
    <property type="project" value="UniProtKB-KW"/>
</dbReference>
<feature type="signal peptide" evidence="6">
    <location>
        <begin position="1"/>
        <end position="17"/>
    </location>
</feature>
<evidence type="ECO:0000256" key="6">
    <source>
        <dbReference type="SAM" id="SignalP"/>
    </source>
</evidence>
<dbReference type="GO" id="GO:0005886">
    <property type="term" value="C:plasma membrane"/>
    <property type="evidence" value="ECO:0007669"/>
    <property type="project" value="TreeGrafter"/>
</dbReference>